<feature type="domain" description="BTB" evidence="2">
    <location>
        <begin position="168"/>
        <end position="235"/>
    </location>
</feature>
<dbReference type="PROSITE" id="PS50097">
    <property type="entry name" value="BTB"/>
    <property type="match status" value="1"/>
</dbReference>
<sequence length="341" mass="37124">MAATSVAEAVYGFIQLGNFDALKKFTPDDFDWSQTFGHQGILPLSAALSNTALPPPAMFEWMIEAGADPLQKHPANTEPVWVLSKNDNPEDTKIRIELAGLSALTFAFAMIAEMRKGKGGANWSARVTEVEQILAILAEGSSPKCKNLSVPQSLVDMWESVREMDSTHNVVFEAADGEVSAHDLILTAASPVLKAMLASTMKEGSSKRIPVKDATSTGVRLFVDMLYTSSTREEPDYKMGLVALDWAHRWQVLGWVSVLSAMLQKMIAPSSFVAIAEAAVLMDLEPLQRACRTFGSTNAKVKAMLKKGTVPAAVRKLLGQPETPAAEEPGEQKRRRTFCAR</sequence>
<evidence type="ECO:0000313" key="3">
    <source>
        <dbReference type="EMBL" id="CAE7246684.1"/>
    </source>
</evidence>
<feature type="region of interest" description="Disordered" evidence="1">
    <location>
        <begin position="320"/>
        <end position="341"/>
    </location>
</feature>
<dbReference type="EMBL" id="CAJNDS010001090">
    <property type="protein sequence ID" value="CAE7246684.1"/>
    <property type="molecule type" value="Genomic_DNA"/>
</dbReference>
<dbReference type="OrthoDB" id="6359816at2759"/>
<name>A0A812LGP8_9DINO</name>
<protein>
    <recommendedName>
        <fullName evidence="2">BTB domain-containing protein</fullName>
    </recommendedName>
</protein>
<keyword evidence="4" id="KW-1185">Reference proteome</keyword>
<dbReference type="SUPFAM" id="SSF54695">
    <property type="entry name" value="POZ domain"/>
    <property type="match status" value="1"/>
</dbReference>
<evidence type="ECO:0000259" key="2">
    <source>
        <dbReference type="PROSITE" id="PS50097"/>
    </source>
</evidence>
<dbReference type="PANTHER" id="PTHR46672:SF8">
    <property type="entry name" value="BTB DOMAIN-CONTAINING PROTEIN"/>
    <property type="match status" value="1"/>
</dbReference>
<dbReference type="Pfam" id="PF00651">
    <property type="entry name" value="BTB"/>
    <property type="match status" value="1"/>
</dbReference>
<dbReference type="CDD" id="cd18186">
    <property type="entry name" value="BTB_POZ_ZBTB_KLHL-like"/>
    <property type="match status" value="1"/>
</dbReference>
<dbReference type="Proteomes" id="UP000604046">
    <property type="component" value="Unassembled WGS sequence"/>
</dbReference>
<dbReference type="InterPro" id="IPR000210">
    <property type="entry name" value="BTB/POZ_dom"/>
</dbReference>
<gene>
    <name evidence="3" type="ORF">SNAT2548_LOCUS11748</name>
</gene>
<comment type="caution">
    <text evidence="3">The sequence shown here is derived from an EMBL/GenBank/DDBJ whole genome shotgun (WGS) entry which is preliminary data.</text>
</comment>
<dbReference type="Gene3D" id="3.30.710.10">
    <property type="entry name" value="Potassium Channel Kv1.1, Chain A"/>
    <property type="match status" value="1"/>
</dbReference>
<proteinExistence type="predicted"/>
<dbReference type="SMART" id="SM00225">
    <property type="entry name" value="BTB"/>
    <property type="match status" value="1"/>
</dbReference>
<evidence type="ECO:0000256" key="1">
    <source>
        <dbReference type="SAM" id="MobiDB-lite"/>
    </source>
</evidence>
<organism evidence="3 4">
    <name type="scientific">Symbiodinium natans</name>
    <dbReference type="NCBI Taxonomy" id="878477"/>
    <lineage>
        <taxon>Eukaryota</taxon>
        <taxon>Sar</taxon>
        <taxon>Alveolata</taxon>
        <taxon>Dinophyceae</taxon>
        <taxon>Suessiales</taxon>
        <taxon>Symbiodiniaceae</taxon>
        <taxon>Symbiodinium</taxon>
    </lineage>
</organism>
<dbReference type="PANTHER" id="PTHR46672">
    <property type="entry name" value="OS08G0495500 PROTEIN-RELATED"/>
    <property type="match status" value="1"/>
</dbReference>
<reference evidence="3" key="1">
    <citation type="submission" date="2021-02" db="EMBL/GenBank/DDBJ databases">
        <authorList>
            <person name="Dougan E. K."/>
            <person name="Rhodes N."/>
            <person name="Thang M."/>
            <person name="Chan C."/>
        </authorList>
    </citation>
    <scope>NUCLEOTIDE SEQUENCE</scope>
</reference>
<evidence type="ECO:0000313" key="4">
    <source>
        <dbReference type="Proteomes" id="UP000604046"/>
    </source>
</evidence>
<accession>A0A812LGP8</accession>
<dbReference type="InterPro" id="IPR011333">
    <property type="entry name" value="SKP1/BTB/POZ_sf"/>
</dbReference>
<dbReference type="AlphaFoldDB" id="A0A812LGP8"/>
<dbReference type="InterPro" id="IPR044714">
    <property type="entry name" value="AtSIBP1-like"/>
</dbReference>